<protein>
    <submittedName>
        <fullName evidence="6">LysR family transcriptional regulator</fullName>
    </submittedName>
</protein>
<dbReference type="Gene3D" id="1.10.10.10">
    <property type="entry name" value="Winged helix-like DNA-binding domain superfamily/Winged helix DNA-binding domain"/>
    <property type="match status" value="1"/>
</dbReference>
<evidence type="ECO:0000256" key="3">
    <source>
        <dbReference type="ARBA" id="ARBA00023125"/>
    </source>
</evidence>
<dbReference type="InterPro" id="IPR005119">
    <property type="entry name" value="LysR_subst-bd"/>
</dbReference>
<dbReference type="CDD" id="cd08417">
    <property type="entry name" value="PBP2_Nitroaromatics_like"/>
    <property type="match status" value="1"/>
</dbReference>
<dbReference type="EMBL" id="RAQU01000065">
    <property type="protein sequence ID" value="RKK03875.1"/>
    <property type="molecule type" value="Genomic_DNA"/>
</dbReference>
<dbReference type="OrthoDB" id="9774011at2"/>
<dbReference type="GO" id="GO:0003677">
    <property type="term" value="F:DNA binding"/>
    <property type="evidence" value="ECO:0007669"/>
    <property type="project" value="UniProtKB-KW"/>
</dbReference>
<comment type="similarity">
    <text evidence="1">Belongs to the LysR transcriptional regulatory family.</text>
</comment>
<dbReference type="PANTHER" id="PTHR30118">
    <property type="entry name" value="HTH-TYPE TRANSCRIPTIONAL REGULATOR LEUO-RELATED"/>
    <property type="match status" value="1"/>
</dbReference>
<dbReference type="InterPro" id="IPR036390">
    <property type="entry name" value="WH_DNA-bd_sf"/>
</dbReference>
<dbReference type="RefSeq" id="WP_120638612.1">
    <property type="nucleotide sequence ID" value="NZ_RAQU01000065.1"/>
</dbReference>
<dbReference type="GO" id="GO:0003700">
    <property type="term" value="F:DNA-binding transcription factor activity"/>
    <property type="evidence" value="ECO:0007669"/>
    <property type="project" value="InterPro"/>
</dbReference>
<accession>A0A3A9JH75</accession>
<evidence type="ECO:0000313" key="9">
    <source>
        <dbReference type="Proteomes" id="UP000278036"/>
    </source>
</evidence>
<dbReference type="PANTHER" id="PTHR30118:SF15">
    <property type="entry name" value="TRANSCRIPTIONAL REGULATORY PROTEIN"/>
    <property type="match status" value="1"/>
</dbReference>
<sequence length="295" mass="31861">MNLRGVDLNLLVILDALLQEAHVSRAAARLNLSQPATSSALDRCRHLFQDPLLERAGSRMRLTPKAEALRQPLRQVLEDMAAVLEAPTPPLSALQQTVRLVMADHPATLAAPALHAALARSAPGLTLVLLPWLSAAAALEALERGSADLAVSVFPAPAPDFRREELLREDYRVVMRQDHPAAAGFGLESWLAWPHVLVSASGATQGPLDEALAHRGLRRRIGMVVPSFLMVPPLLAGSMLIALLPSRCLPPGPGWAVFPPPLAVEGFPLHLAWHRRRDGDAGVRHVATLLRGLLR</sequence>
<dbReference type="InterPro" id="IPR036388">
    <property type="entry name" value="WH-like_DNA-bd_sf"/>
</dbReference>
<dbReference type="Proteomes" id="UP000274097">
    <property type="component" value="Unassembled WGS sequence"/>
</dbReference>
<evidence type="ECO:0000313" key="8">
    <source>
        <dbReference type="Proteomes" id="UP000274097"/>
    </source>
</evidence>
<feature type="domain" description="HTH lysR-type" evidence="5">
    <location>
        <begin position="6"/>
        <end position="63"/>
    </location>
</feature>
<dbReference type="Gene3D" id="3.40.190.10">
    <property type="entry name" value="Periplasmic binding protein-like II"/>
    <property type="match status" value="2"/>
</dbReference>
<dbReference type="InParanoid" id="A0A3A9JH75"/>
<evidence type="ECO:0000256" key="4">
    <source>
        <dbReference type="ARBA" id="ARBA00023163"/>
    </source>
</evidence>
<dbReference type="EMBL" id="RFLX01000001">
    <property type="protein sequence ID" value="RMI26999.1"/>
    <property type="molecule type" value="Genomic_DNA"/>
</dbReference>
<dbReference type="InterPro" id="IPR000847">
    <property type="entry name" value="LysR_HTH_N"/>
</dbReference>
<reference evidence="6 9" key="1">
    <citation type="submission" date="2018-09" db="EMBL/GenBank/DDBJ databases">
        <title>Roseomonas sp. nov., isolated from feces of Tibetan antelopes in the Qinghai-Tibet plateau, China.</title>
        <authorList>
            <person name="Tian Z."/>
        </authorList>
    </citation>
    <scope>NUCLEOTIDE SEQUENCE [LARGE SCALE GENOMIC DNA]</scope>
    <source>
        <strain evidence="7 8">Z23</strain>
        <strain evidence="6 9">Z24</strain>
    </source>
</reference>
<name>A0A3A9JH75_9PROT</name>
<dbReference type="SUPFAM" id="SSF53850">
    <property type="entry name" value="Periplasmic binding protein-like II"/>
    <property type="match status" value="1"/>
</dbReference>
<keyword evidence="8" id="KW-1185">Reference proteome</keyword>
<dbReference type="Proteomes" id="UP000278036">
    <property type="component" value="Unassembled WGS sequence"/>
</dbReference>
<evidence type="ECO:0000313" key="6">
    <source>
        <dbReference type="EMBL" id="RKK03875.1"/>
    </source>
</evidence>
<dbReference type="AlphaFoldDB" id="A0A3A9JH75"/>
<evidence type="ECO:0000256" key="2">
    <source>
        <dbReference type="ARBA" id="ARBA00023015"/>
    </source>
</evidence>
<evidence type="ECO:0000313" key="7">
    <source>
        <dbReference type="EMBL" id="RMI26999.1"/>
    </source>
</evidence>
<proteinExistence type="inferred from homology"/>
<evidence type="ECO:0000259" key="5">
    <source>
        <dbReference type="PROSITE" id="PS50931"/>
    </source>
</evidence>
<keyword evidence="2" id="KW-0805">Transcription regulation</keyword>
<dbReference type="Pfam" id="PF03466">
    <property type="entry name" value="LysR_substrate"/>
    <property type="match status" value="1"/>
</dbReference>
<dbReference type="InterPro" id="IPR050389">
    <property type="entry name" value="LysR-type_TF"/>
</dbReference>
<dbReference type="SUPFAM" id="SSF46785">
    <property type="entry name" value="Winged helix' DNA-binding domain"/>
    <property type="match status" value="1"/>
</dbReference>
<dbReference type="Pfam" id="PF00126">
    <property type="entry name" value="HTH_1"/>
    <property type="match status" value="1"/>
</dbReference>
<organism evidence="6 9">
    <name type="scientific">Teichococcus wenyumeiae</name>
    <dbReference type="NCBI Taxonomy" id="2478470"/>
    <lineage>
        <taxon>Bacteria</taxon>
        <taxon>Pseudomonadati</taxon>
        <taxon>Pseudomonadota</taxon>
        <taxon>Alphaproteobacteria</taxon>
        <taxon>Acetobacterales</taxon>
        <taxon>Roseomonadaceae</taxon>
        <taxon>Roseomonas</taxon>
    </lineage>
</organism>
<dbReference type="InterPro" id="IPR037402">
    <property type="entry name" value="YidZ_PBP2"/>
</dbReference>
<evidence type="ECO:0000256" key="1">
    <source>
        <dbReference type="ARBA" id="ARBA00009437"/>
    </source>
</evidence>
<dbReference type="PROSITE" id="PS50931">
    <property type="entry name" value="HTH_LYSR"/>
    <property type="match status" value="1"/>
</dbReference>
<keyword evidence="4" id="KW-0804">Transcription</keyword>
<comment type="caution">
    <text evidence="6">The sequence shown here is derived from an EMBL/GenBank/DDBJ whole genome shotgun (WGS) entry which is preliminary data.</text>
</comment>
<keyword evidence="3" id="KW-0238">DNA-binding</keyword>
<gene>
    <name evidence="6" type="ORF">D6Z83_12365</name>
    <name evidence="7" type="ORF">EBE87_01045</name>
</gene>